<dbReference type="GO" id="GO:0009368">
    <property type="term" value="C:endopeptidase Clp complex"/>
    <property type="evidence" value="ECO:0007669"/>
    <property type="project" value="TreeGrafter"/>
</dbReference>
<keyword evidence="2" id="KW-0963">Cytoplasm</keyword>
<keyword evidence="5" id="KW-0720">Serine protease</keyword>
<keyword evidence="9" id="KW-1185">Reference proteome</keyword>
<accession>A0A926IK99</accession>
<dbReference type="AlphaFoldDB" id="A0A926IK99"/>
<dbReference type="PANTHER" id="PTHR10381">
    <property type="entry name" value="ATP-DEPENDENT CLP PROTEASE PROTEOLYTIC SUBUNIT"/>
    <property type="match status" value="1"/>
</dbReference>
<dbReference type="GO" id="GO:0004252">
    <property type="term" value="F:serine-type endopeptidase activity"/>
    <property type="evidence" value="ECO:0007669"/>
    <property type="project" value="InterPro"/>
</dbReference>
<organism evidence="8 9">
    <name type="scientific">Paratissierella segnis</name>
    <dbReference type="NCBI Taxonomy" id="2763679"/>
    <lineage>
        <taxon>Bacteria</taxon>
        <taxon>Bacillati</taxon>
        <taxon>Bacillota</taxon>
        <taxon>Tissierellia</taxon>
        <taxon>Tissierellales</taxon>
        <taxon>Tissierellaceae</taxon>
        <taxon>Paratissierella</taxon>
    </lineage>
</organism>
<dbReference type="CDD" id="cd07016">
    <property type="entry name" value="S14_ClpP_1"/>
    <property type="match status" value="1"/>
</dbReference>
<evidence type="ECO:0000256" key="1">
    <source>
        <dbReference type="ARBA" id="ARBA00007039"/>
    </source>
</evidence>
<keyword evidence="7" id="KW-0812">Transmembrane</keyword>
<keyword evidence="7" id="KW-1133">Transmembrane helix</keyword>
<dbReference type="Proteomes" id="UP000601171">
    <property type="component" value="Unassembled WGS sequence"/>
</dbReference>
<comment type="caution">
    <text evidence="8">The sequence shown here is derived from an EMBL/GenBank/DDBJ whole genome shotgun (WGS) entry which is preliminary data.</text>
</comment>
<dbReference type="GO" id="GO:0004176">
    <property type="term" value="F:ATP-dependent peptidase activity"/>
    <property type="evidence" value="ECO:0007669"/>
    <property type="project" value="InterPro"/>
</dbReference>
<dbReference type="EMBL" id="JACRTG010000012">
    <property type="protein sequence ID" value="MBC8587488.1"/>
    <property type="molecule type" value="Genomic_DNA"/>
</dbReference>
<evidence type="ECO:0000313" key="9">
    <source>
        <dbReference type="Proteomes" id="UP000601171"/>
    </source>
</evidence>
<dbReference type="GO" id="GO:0051117">
    <property type="term" value="F:ATPase binding"/>
    <property type="evidence" value="ECO:0007669"/>
    <property type="project" value="TreeGrafter"/>
</dbReference>
<comment type="similarity">
    <text evidence="1 6">Belongs to the peptidase S14 family.</text>
</comment>
<keyword evidence="7" id="KW-0472">Membrane</keyword>
<evidence type="ECO:0000313" key="8">
    <source>
        <dbReference type="EMBL" id="MBC8587488.1"/>
    </source>
</evidence>
<evidence type="ECO:0000256" key="3">
    <source>
        <dbReference type="ARBA" id="ARBA00022670"/>
    </source>
</evidence>
<reference evidence="8" key="1">
    <citation type="submission" date="2020-08" db="EMBL/GenBank/DDBJ databases">
        <title>Genome public.</title>
        <authorList>
            <person name="Liu C."/>
            <person name="Sun Q."/>
        </authorList>
    </citation>
    <scope>NUCLEOTIDE SEQUENCE</scope>
    <source>
        <strain evidence="8">BX21</strain>
    </source>
</reference>
<dbReference type="PANTHER" id="PTHR10381:SF70">
    <property type="entry name" value="ATP-DEPENDENT CLP PROTEASE PROTEOLYTIC SUBUNIT"/>
    <property type="match status" value="1"/>
</dbReference>
<keyword evidence="3 8" id="KW-0645">Protease</keyword>
<dbReference type="Pfam" id="PF00574">
    <property type="entry name" value="CLP_protease"/>
    <property type="match status" value="1"/>
</dbReference>
<sequence>MILGKKNKRFWNFKSLDEKTGELTLYGEISNETWWGDEVTPKEFKSDLDNLGEIDTLNIYINSPGGDVFAGQTIYSILKRHKAHKNIYIDGLAASIASVIAMAGNTIFMPKNAMMMIHNPWTVGMGNADEFRKLAEDLDKIRESLIAAYENHSALTRDEIIEIMDSETWLTATECEEYGFCDVVEEEKNMAASVDLEVLERYRNTPKALIQESKSEKNGQDKEQELLKQKLLIELEL</sequence>
<evidence type="ECO:0000256" key="2">
    <source>
        <dbReference type="ARBA" id="ARBA00022490"/>
    </source>
</evidence>
<dbReference type="GO" id="GO:0006515">
    <property type="term" value="P:protein quality control for misfolded or incompletely synthesized proteins"/>
    <property type="evidence" value="ECO:0007669"/>
    <property type="project" value="TreeGrafter"/>
</dbReference>
<proteinExistence type="inferred from homology"/>
<keyword evidence="4" id="KW-0378">Hydrolase</keyword>
<evidence type="ECO:0000256" key="5">
    <source>
        <dbReference type="ARBA" id="ARBA00022825"/>
    </source>
</evidence>
<evidence type="ECO:0000256" key="4">
    <source>
        <dbReference type="ARBA" id="ARBA00022801"/>
    </source>
</evidence>
<name>A0A926IK99_9FIRM</name>
<dbReference type="PRINTS" id="PR00127">
    <property type="entry name" value="CLPPROTEASEP"/>
</dbReference>
<evidence type="ECO:0000256" key="6">
    <source>
        <dbReference type="RuleBase" id="RU003567"/>
    </source>
</evidence>
<dbReference type="NCBIfam" id="NF045542">
    <property type="entry name" value="Clp_rel_HeadMat"/>
    <property type="match status" value="1"/>
</dbReference>
<feature type="transmembrane region" description="Helical" evidence="7">
    <location>
        <begin position="87"/>
        <end position="108"/>
    </location>
</feature>
<dbReference type="InterPro" id="IPR001907">
    <property type="entry name" value="ClpP"/>
</dbReference>
<dbReference type="InterPro" id="IPR029045">
    <property type="entry name" value="ClpP/crotonase-like_dom_sf"/>
</dbReference>
<dbReference type="Gene3D" id="3.90.226.10">
    <property type="entry name" value="2-enoyl-CoA Hydratase, Chain A, domain 1"/>
    <property type="match status" value="1"/>
</dbReference>
<protein>
    <recommendedName>
        <fullName evidence="6">ATP-dependent Clp protease proteolytic subunit</fullName>
    </recommendedName>
</protein>
<evidence type="ECO:0000256" key="7">
    <source>
        <dbReference type="SAM" id="Phobius"/>
    </source>
</evidence>
<dbReference type="InterPro" id="IPR023562">
    <property type="entry name" value="ClpP/TepA"/>
</dbReference>
<dbReference type="SUPFAM" id="SSF52096">
    <property type="entry name" value="ClpP/crotonase"/>
    <property type="match status" value="1"/>
</dbReference>
<gene>
    <name evidence="8" type="ORF">H8707_04440</name>
</gene>